<keyword evidence="5" id="KW-0804">Transcription</keyword>
<reference evidence="8 9" key="1">
    <citation type="submission" date="2022-06" db="EMBL/GenBank/DDBJ databases">
        <title>Actinoplanes abujensis sp. nov., isolated from Nigerian arid soil.</title>
        <authorList>
            <person name="Ding P."/>
        </authorList>
    </citation>
    <scope>NUCLEOTIDE SEQUENCE [LARGE SCALE GENOMIC DNA]</scope>
    <source>
        <strain evidence="9">TRM88002</strain>
    </source>
</reference>
<dbReference type="InterPro" id="IPR036388">
    <property type="entry name" value="WH-like_DNA-bd_sf"/>
</dbReference>
<dbReference type="Gene3D" id="1.10.10.10">
    <property type="entry name" value="Winged helix-like DNA-binding domain superfamily/Winged helix DNA-binding domain"/>
    <property type="match status" value="1"/>
</dbReference>
<dbReference type="Pfam" id="PF08281">
    <property type="entry name" value="Sigma70_r4_2"/>
    <property type="match status" value="1"/>
</dbReference>
<dbReference type="Proteomes" id="UP001523216">
    <property type="component" value="Unassembled WGS sequence"/>
</dbReference>
<dbReference type="InterPro" id="IPR013324">
    <property type="entry name" value="RNA_pol_sigma_r3/r4-like"/>
</dbReference>
<dbReference type="SUPFAM" id="SSF88659">
    <property type="entry name" value="Sigma3 and sigma4 domains of RNA polymerase sigma factors"/>
    <property type="match status" value="1"/>
</dbReference>
<gene>
    <name evidence="8" type="ORF">LXN57_10320</name>
</gene>
<dbReference type="EMBL" id="JAMQOL010000012">
    <property type="protein sequence ID" value="MCM4077962.1"/>
    <property type="molecule type" value="Genomic_DNA"/>
</dbReference>
<sequence>MSFEEFAAARSASLLRYAVLLSGDREEARDIVQEVLARALVKWGRIGSVHDPYGYVRRMVTNEFLSLRRRRRVWTVPLGPDAVDGASAPRVPEPDDDLWHLLMRLPRQQRAVIVLRYYESLSDLEIAEVLGCRTGGTIAAHDPGTFDPTRLRRGEQITVHGHPAFYVQNLDPPAPSAPAGTNASGPDSSYRIGAAVGWQDSSGAWVTVSDGASRAAMLRLAESVRLTPPRTARAPVRFGWVPLDLPVTYIESRDVAAHGVSANIGFGGPAEPSGQPSSPFFTMPYDTPLSVSVLPMEGIMTAWGEDYADRPMRTIAGHRTWYIEGDAGPFGNRDGSHMLIQAGSCGITIAVRDRVSIPSAALERMVENMTFGGCDDTSDWLPIVGS</sequence>
<feature type="domain" description="RNA polymerase sigma factor 70 region 4 type 2" evidence="7">
    <location>
        <begin position="97"/>
        <end position="133"/>
    </location>
</feature>
<dbReference type="PANTHER" id="PTHR43133">
    <property type="entry name" value="RNA POLYMERASE ECF-TYPE SIGMA FACTO"/>
    <property type="match status" value="1"/>
</dbReference>
<accession>A0ABT0XVZ1</accession>
<dbReference type="InterPro" id="IPR013325">
    <property type="entry name" value="RNA_pol_sigma_r2"/>
</dbReference>
<organism evidence="8 9">
    <name type="scientific">Paractinoplanes hotanensis</name>
    <dbReference type="NCBI Taxonomy" id="2906497"/>
    <lineage>
        <taxon>Bacteria</taxon>
        <taxon>Bacillati</taxon>
        <taxon>Actinomycetota</taxon>
        <taxon>Actinomycetes</taxon>
        <taxon>Micromonosporales</taxon>
        <taxon>Micromonosporaceae</taxon>
        <taxon>Paractinoplanes</taxon>
    </lineage>
</organism>
<comment type="caution">
    <text evidence="8">The sequence shown here is derived from an EMBL/GenBank/DDBJ whole genome shotgun (WGS) entry which is preliminary data.</text>
</comment>
<feature type="domain" description="RNA polymerase sigma-70 region 2" evidence="6">
    <location>
        <begin position="14"/>
        <end position="72"/>
    </location>
</feature>
<dbReference type="InterPro" id="IPR007627">
    <property type="entry name" value="RNA_pol_sigma70_r2"/>
</dbReference>
<keyword evidence="3" id="KW-0731">Sigma factor</keyword>
<evidence type="ECO:0000259" key="7">
    <source>
        <dbReference type="Pfam" id="PF08281"/>
    </source>
</evidence>
<dbReference type="InterPro" id="IPR013249">
    <property type="entry name" value="RNA_pol_sigma70_r4_t2"/>
</dbReference>
<evidence type="ECO:0000256" key="5">
    <source>
        <dbReference type="ARBA" id="ARBA00023163"/>
    </source>
</evidence>
<dbReference type="Gene3D" id="1.10.1740.10">
    <property type="match status" value="1"/>
</dbReference>
<dbReference type="Pfam" id="PF04542">
    <property type="entry name" value="Sigma70_r2"/>
    <property type="match status" value="1"/>
</dbReference>
<evidence type="ECO:0000259" key="6">
    <source>
        <dbReference type="Pfam" id="PF04542"/>
    </source>
</evidence>
<evidence type="ECO:0000313" key="9">
    <source>
        <dbReference type="Proteomes" id="UP001523216"/>
    </source>
</evidence>
<keyword evidence="2" id="KW-0805">Transcription regulation</keyword>
<name>A0ABT0XVZ1_9ACTN</name>
<evidence type="ECO:0000256" key="3">
    <source>
        <dbReference type="ARBA" id="ARBA00023082"/>
    </source>
</evidence>
<comment type="similarity">
    <text evidence="1">Belongs to the sigma-70 factor family. ECF subfamily.</text>
</comment>
<evidence type="ECO:0000256" key="2">
    <source>
        <dbReference type="ARBA" id="ARBA00023015"/>
    </source>
</evidence>
<proteinExistence type="inferred from homology"/>
<evidence type="ECO:0000256" key="1">
    <source>
        <dbReference type="ARBA" id="ARBA00010641"/>
    </source>
</evidence>
<dbReference type="SUPFAM" id="SSF88946">
    <property type="entry name" value="Sigma2 domain of RNA polymerase sigma factors"/>
    <property type="match status" value="1"/>
</dbReference>
<dbReference type="InterPro" id="IPR039425">
    <property type="entry name" value="RNA_pol_sigma-70-like"/>
</dbReference>
<evidence type="ECO:0000313" key="8">
    <source>
        <dbReference type="EMBL" id="MCM4077962.1"/>
    </source>
</evidence>
<keyword evidence="4" id="KW-0238">DNA-binding</keyword>
<dbReference type="RefSeq" id="WP_251797812.1">
    <property type="nucleotide sequence ID" value="NZ_JAMQOL010000012.1"/>
</dbReference>
<protein>
    <submittedName>
        <fullName evidence="8">SigE family RNA polymerase sigma factor</fullName>
    </submittedName>
</protein>
<dbReference type="PANTHER" id="PTHR43133:SF50">
    <property type="entry name" value="ECF RNA POLYMERASE SIGMA FACTOR SIGM"/>
    <property type="match status" value="1"/>
</dbReference>
<evidence type="ECO:0000256" key="4">
    <source>
        <dbReference type="ARBA" id="ARBA00023125"/>
    </source>
</evidence>
<keyword evidence="9" id="KW-1185">Reference proteome</keyword>